<dbReference type="AlphaFoldDB" id="A0A941I2B6"/>
<gene>
    <name evidence="1" type="ORF">KDM92_04230</name>
</gene>
<dbReference type="Proteomes" id="UP000680158">
    <property type="component" value="Unassembled WGS sequence"/>
</dbReference>
<dbReference type="EMBL" id="JAGSPM010000002">
    <property type="protein sequence ID" value="MBR7745775.1"/>
    <property type="molecule type" value="Genomic_DNA"/>
</dbReference>
<reference evidence="1 2" key="1">
    <citation type="submission" date="2021-04" db="EMBL/GenBank/DDBJ databases">
        <title>novel species isolated from subtropical streams in China.</title>
        <authorList>
            <person name="Lu H."/>
        </authorList>
    </citation>
    <scope>NUCLEOTIDE SEQUENCE [LARGE SCALE GENOMIC DNA]</scope>
    <source>
        <strain evidence="1 2">BYS107W</strain>
    </source>
</reference>
<accession>A0A941I2B6</accession>
<name>A0A941I2B6_9BURK</name>
<proteinExistence type="predicted"/>
<evidence type="ECO:0000313" key="2">
    <source>
        <dbReference type="Proteomes" id="UP000680158"/>
    </source>
</evidence>
<protein>
    <submittedName>
        <fullName evidence="1">Uncharacterized protein</fullName>
    </submittedName>
</protein>
<evidence type="ECO:0000313" key="1">
    <source>
        <dbReference type="EMBL" id="MBR7745775.1"/>
    </source>
</evidence>
<organism evidence="1 2">
    <name type="scientific">Undibacterium baiyunense</name>
    <dbReference type="NCBI Taxonomy" id="2828731"/>
    <lineage>
        <taxon>Bacteria</taxon>
        <taxon>Pseudomonadati</taxon>
        <taxon>Pseudomonadota</taxon>
        <taxon>Betaproteobacteria</taxon>
        <taxon>Burkholderiales</taxon>
        <taxon>Oxalobacteraceae</taxon>
        <taxon>Undibacterium</taxon>
    </lineage>
</organism>
<keyword evidence="2" id="KW-1185">Reference proteome</keyword>
<comment type="caution">
    <text evidence="1">The sequence shown here is derived from an EMBL/GenBank/DDBJ whole genome shotgun (WGS) entry which is preliminary data.</text>
</comment>
<dbReference type="RefSeq" id="WP_212683147.1">
    <property type="nucleotide sequence ID" value="NZ_JAGSPM010000002.1"/>
</dbReference>
<sequence>MNREDYEAALDALDGRLTIERGGILRSAFATPYIIRLSECATPRQIMAHAIELFFTLLDDPTVPPSYLVRRFVHLAKDFHHLDYDFRSFCRRMDVTQINRQVQPEYINIAKGSNLSSFLKLGGVTIEREAGNAWIFVKLTQPLYGYQSNTLHTFIESADIVYTKNYLLFSISPATKWISSYEGEIDPSVKDLFHISRFLVRFDTFNEEVERILNALHFLFRGLNLTVNLRQN</sequence>